<keyword evidence="3" id="KW-1185">Reference proteome</keyword>
<reference evidence="2 3" key="1">
    <citation type="submission" date="2024-03" db="EMBL/GenBank/DDBJ databases">
        <authorList>
            <person name="Gkanogiannis A."/>
            <person name="Becerra Lopez-Lavalle L."/>
        </authorList>
    </citation>
    <scope>NUCLEOTIDE SEQUENCE [LARGE SCALE GENOMIC DNA]</scope>
</reference>
<accession>A0ABP0Z4B2</accession>
<evidence type="ECO:0000313" key="3">
    <source>
        <dbReference type="Proteomes" id="UP001642487"/>
    </source>
</evidence>
<evidence type="ECO:0000313" key="2">
    <source>
        <dbReference type="EMBL" id="CAK9327369.1"/>
    </source>
</evidence>
<name>A0ABP0Z4B2_9ROSI</name>
<proteinExistence type="predicted"/>
<organism evidence="2 3">
    <name type="scientific">Citrullus colocynthis</name>
    <name type="common">colocynth</name>
    <dbReference type="NCBI Taxonomy" id="252529"/>
    <lineage>
        <taxon>Eukaryota</taxon>
        <taxon>Viridiplantae</taxon>
        <taxon>Streptophyta</taxon>
        <taxon>Embryophyta</taxon>
        <taxon>Tracheophyta</taxon>
        <taxon>Spermatophyta</taxon>
        <taxon>Magnoliopsida</taxon>
        <taxon>eudicotyledons</taxon>
        <taxon>Gunneridae</taxon>
        <taxon>Pentapetalae</taxon>
        <taxon>rosids</taxon>
        <taxon>fabids</taxon>
        <taxon>Cucurbitales</taxon>
        <taxon>Cucurbitaceae</taxon>
        <taxon>Benincaseae</taxon>
        <taxon>Citrullus</taxon>
    </lineage>
</organism>
<evidence type="ECO:0000256" key="1">
    <source>
        <dbReference type="SAM" id="MobiDB-lite"/>
    </source>
</evidence>
<gene>
    <name evidence="2" type="ORF">CITCOLO1_LOCUS19746</name>
</gene>
<feature type="compositionally biased region" description="Basic and acidic residues" evidence="1">
    <location>
        <begin position="76"/>
        <end position="108"/>
    </location>
</feature>
<dbReference type="Proteomes" id="UP001642487">
    <property type="component" value="Chromosome 8"/>
</dbReference>
<dbReference type="EMBL" id="OZ021742">
    <property type="protein sequence ID" value="CAK9327369.1"/>
    <property type="molecule type" value="Genomic_DNA"/>
</dbReference>
<sequence>MEKKKKSIHEVELEIGTTKENKKKRTPMALAWDGSKVMMVVLSLSTWTRVLVGTKSSGNYEDGVARTTMEEEEGDRVDSFGERGRNMNKEEEMWEEGGGRRKERENHY</sequence>
<feature type="region of interest" description="Disordered" evidence="1">
    <location>
        <begin position="56"/>
        <end position="108"/>
    </location>
</feature>
<protein>
    <submittedName>
        <fullName evidence="2">Uncharacterized protein</fullName>
    </submittedName>
</protein>